<dbReference type="EMBL" id="CP073100">
    <property type="protein sequence ID" value="QUE50840.1"/>
    <property type="molecule type" value="Genomic_DNA"/>
</dbReference>
<reference evidence="10" key="1">
    <citation type="submission" date="2021-04" db="EMBL/GenBank/DDBJ databases">
        <title>Luteolibacter sp. 32A isolated from the skin of an Anderson's salamander (Ambystoma andersonii).</title>
        <authorList>
            <person name="Spergser J."/>
            <person name="Busse H.-J."/>
        </authorList>
    </citation>
    <scope>NUCLEOTIDE SEQUENCE</scope>
    <source>
        <strain evidence="10">32A</strain>
    </source>
</reference>
<dbReference type="Pfam" id="PF08501">
    <property type="entry name" value="Shikimate_dh_N"/>
    <property type="match status" value="1"/>
</dbReference>
<dbReference type="EC" id="1.1.1.25" evidence="2 8"/>
<feature type="binding site" evidence="8">
    <location>
        <begin position="173"/>
        <end position="178"/>
    </location>
    <ligand>
        <name>NADP(+)</name>
        <dbReference type="ChEBI" id="CHEBI:58349"/>
    </ligand>
</feature>
<dbReference type="InterPro" id="IPR046346">
    <property type="entry name" value="Aminoacid_DH-like_N_sf"/>
</dbReference>
<comment type="pathway">
    <text evidence="1 8">Metabolic intermediate biosynthesis; chorismate biosynthesis; chorismate from D-erythrose 4-phosphate and phosphoenolpyruvate: step 4/7.</text>
</comment>
<dbReference type="InterPro" id="IPR011342">
    <property type="entry name" value="Shikimate_DH"/>
</dbReference>
<comment type="function">
    <text evidence="8">Involved in the biosynthesis of the chorismate, which leads to the biosynthesis of aromatic amino acids. Catalyzes the reversible NADPH linked reduction of 3-dehydroshikimate (DHSA) to yield shikimate (SA).</text>
</comment>
<evidence type="ECO:0000256" key="6">
    <source>
        <dbReference type="ARBA" id="ARBA00023141"/>
    </source>
</evidence>
<organism evidence="10 11">
    <name type="scientific">Luteolibacter ambystomatis</name>
    <dbReference type="NCBI Taxonomy" id="2824561"/>
    <lineage>
        <taxon>Bacteria</taxon>
        <taxon>Pseudomonadati</taxon>
        <taxon>Verrucomicrobiota</taxon>
        <taxon>Verrucomicrobiia</taxon>
        <taxon>Verrucomicrobiales</taxon>
        <taxon>Verrucomicrobiaceae</taxon>
        <taxon>Luteolibacter</taxon>
    </lineage>
</organism>
<dbReference type="AlphaFoldDB" id="A0A975G8V2"/>
<evidence type="ECO:0000256" key="8">
    <source>
        <dbReference type="HAMAP-Rule" id="MF_00222"/>
    </source>
</evidence>
<dbReference type="SUPFAM" id="SSF51735">
    <property type="entry name" value="NAD(P)-binding Rossmann-fold domains"/>
    <property type="match status" value="1"/>
</dbReference>
<feature type="active site" description="Proton acceptor" evidence="8">
    <location>
        <position position="87"/>
    </location>
</feature>
<dbReference type="NCBIfam" id="TIGR00507">
    <property type="entry name" value="aroE"/>
    <property type="match status" value="1"/>
</dbReference>
<keyword evidence="5 8" id="KW-0560">Oxidoreductase</keyword>
<dbReference type="KEGG" id="lamb:KBB96_18515"/>
<evidence type="ECO:0000256" key="5">
    <source>
        <dbReference type="ARBA" id="ARBA00023002"/>
    </source>
</evidence>
<keyword evidence="6 8" id="KW-0057">Aromatic amino acid biosynthesis</keyword>
<feature type="binding site" evidence="8">
    <location>
        <position position="83"/>
    </location>
    <ligand>
        <name>shikimate</name>
        <dbReference type="ChEBI" id="CHEBI:36208"/>
    </ligand>
</feature>
<dbReference type="CDD" id="cd01065">
    <property type="entry name" value="NAD_bind_Shikimate_DH"/>
    <property type="match status" value="1"/>
</dbReference>
<dbReference type="RefSeq" id="WP_211630979.1">
    <property type="nucleotide sequence ID" value="NZ_CP073100.1"/>
</dbReference>
<feature type="domain" description="Shikimate dehydrogenase substrate binding N-terminal" evidence="9">
    <location>
        <begin position="28"/>
        <end position="110"/>
    </location>
</feature>
<dbReference type="InterPro" id="IPR036291">
    <property type="entry name" value="NAD(P)-bd_dom_sf"/>
</dbReference>
<feature type="binding site" evidence="8">
    <location>
        <position position="108"/>
    </location>
    <ligand>
        <name>shikimate</name>
        <dbReference type="ChEBI" id="CHEBI:36208"/>
    </ligand>
</feature>
<dbReference type="InterPro" id="IPR022893">
    <property type="entry name" value="Shikimate_DH_fam"/>
</dbReference>
<gene>
    <name evidence="8 10" type="primary">aroE</name>
    <name evidence="10" type="ORF">KBB96_18515</name>
</gene>
<protein>
    <recommendedName>
        <fullName evidence="2 8">Shikimate dehydrogenase (NADP(+))</fullName>
        <shortName evidence="8">SDH</shortName>
        <ecNumber evidence="2 8">1.1.1.25</ecNumber>
    </recommendedName>
</protein>
<feature type="binding site" evidence="8">
    <location>
        <position position="247"/>
    </location>
    <ligand>
        <name>shikimate</name>
        <dbReference type="ChEBI" id="CHEBI:36208"/>
    </ligand>
</feature>
<comment type="similarity">
    <text evidence="8">Belongs to the shikimate dehydrogenase family.</text>
</comment>
<evidence type="ECO:0000259" key="9">
    <source>
        <dbReference type="Pfam" id="PF08501"/>
    </source>
</evidence>
<feature type="binding site" evidence="8">
    <location>
        <position position="245"/>
    </location>
    <ligand>
        <name>NADP(+)</name>
        <dbReference type="ChEBI" id="CHEBI:58349"/>
    </ligand>
</feature>
<keyword evidence="4 8" id="KW-0521">NADP</keyword>
<dbReference type="PANTHER" id="PTHR21089">
    <property type="entry name" value="SHIKIMATE DEHYDROGENASE"/>
    <property type="match status" value="1"/>
</dbReference>
<dbReference type="Gene3D" id="3.40.50.10860">
    <property type="entry name" value="Leucine Dehydrogenase, chain A, domain 1"/>
    <property type="match status" value="1"/>
</dbReference>
<evidence type="ECO:0000256" key="1">
    <source>
        <dbReference type="ARBA" id="ARBA00004871"/>
    </source>
</evidence>
<dbReference type="SUPFAM" id="SSF53223">
    <property type="entry name" value="Aminoacid dehydrogenase-like, N-terminal domain"/>
    <property type="match status" value="1"/>
</dbReference>
<sequence length="305" mass="32145">MSQPYTLDDLLSRDRLDAGHAKPARLAVIGHPVAHSSSPRMHQPALDAAGIDARYIKVDVPVGQVAEAFARMRALGFIGCNITVPHKFDALAACSVVHPDARALGAVNTVRFDADGIHGFNTDGPGFVRAIVDDFEFPLSTFSVVIAGAGGGAGQAIATQCAMQGVPTLVLVNRTLEKLGPLVERLRALGPTTEVVALSFDDPELENLCQRCDLIVNTTSVGLKAGDGSPLPPDYLRPGLCVYDTIYQPAITPLLAAAEAAGCRTANGISLLLHQGVLAFQHWFPQTDPLPFMREALLHSAGSGA</sequence>
<name>A0A975G8V2_9BACT</name>
<dbReference type="InterPro" id="IPR013708">
    <property type="entry name" value="Shikimate_DH-bd_N"/>
</dbReference>
<dbReference type="GO" id="GO:0009423">
    <property type="term" value="P:chorismate biosynthetic process"/>
    <property type="evidence" value="ECO:0007669"/>
    <property type="project" value="UniProtKB-UniRule"/>
</dbReference>
<dbReference type="HAMAP" id="MF_00222">
    <property type="entry name" value="Shikimate_DH_AroE"/>
    <property type="match status" value="1"/>
</dbReference>
<feature type="binding site" evidence="8">
    <location>
        <position position="268"/>
    </location>
    <ligand>
        <name>NADP(+)</name>
        <dbReference type="ChEBI" id="CHEBI:58349"/>
    </ligand>
</feature>
<keyword evidence="11" id="KW-1185">Reference proteome</keyword>
<proteinExistence type="inferred from homology"/>
<feature type="binding site" evidence="8">
    <location>
        <begin position="36"/>
        <end position="38"/>
    </location>
    <ligand>
        <name>shikimate</name>
        <dbReference type="ChEBI" id="CHEBI:36208"/>
    </ligand>
</feature>
<accession>A0A975G8V2</accession>
<evidence type="ECO:0000256" key="2">
    <source>
        <dbReference type="ARBA" id="ARBA00012962"/>
    </source>
</evidence>
<dbReference type="GO" id="GO:0019632">
    <property type="term" value="P:shikimate metabolic process"/>
    <property type="evidence" value="ECO:0007669"/>
    <property type="project" value="InterPro"/>
</dbReference>
<evidence type="ECO:0000256" key="4">
    <source>
        <dbReference type="ARBA" id="ARBA00022857"/>
    </source>
</evidence>
<comment type="caution">
    <text evidence="8">Lacks conserved residue(s) required for the propagation of feature annotation.</text>
</comment>
<dbReference type="GO" id="GO:0008652">
    <property type="term" value="P:amino acid biosynthetic process"/>
    <property type="evidence" value="ECO:0007669"/>
    <property type="project" value="UniProtKB-KW"/>
</dbReference>
<evidence type="ECO:0000313" key="11">
    <source>
        <dbReference type="Proteomes" id="UP000676169"/>
    </source>
</evidence>
<comment type="catalytic activity">
    <reaction evidence="7 8">
        <text>shikimate + NADP(+) = 3-dehydroshikimate + NADPH + H(+)</text>
        <dbReference type="Rhea" id="RHEA:17737"/>
        <dbReference type="ChEBI" id="CHEBI:15378"/>
        <dbReference type="ChEBI" id="CHEBI:16630"/>
        <dbReference type="ChEBI" id="CHEBI:36208"/>
        <dbReference type="ChEBI" id="CHEBI:57783"/>
        <dbReference type="ChEBI" id="CHEBI:58349"/>
        <dbReference type="EC" id="1.1.1.25"/>
    </reaction>
</comment>
<evidence type="ECO:0000313" key="10">
    <source>
        <dbReference type="EMBL" id="QUE50840.1"/>
    </source>
</evidence>
<evidence type="ECO:0000256" key="7">
    <source>
        <dbReference type="ARBA" id="ARBA00049442"/>
    </source>
</evidence>
<dbReference type="Proteomes" id="UP000676169">
    <property type="component" value="Chromosome"/>
</dbReference>
<dbReference type="GO" id="GO:0009073">
    <property type="term" value="P:aromatic amino acid family biosynthetic process"/>
    <property type="evidence" value="ECO:0007669"/>
    <property type="project" value="UniProtKB-KW"/>
</dbReference>
<keyword evidence="3 8" id="KW-0028">Amino-acid biosynthesis</keyword>
<comment type="subunit">
    <text evidence="8">Homodimer.</text>
</comment>
<dbReference type="GO" id="GO:0050661">
    <property type="term" value="F:NADP binding"/>
    <property type="evidence" value="ECO:0007669"/>
    <property type="project" value="InterPro"/>
</dbReference>
<dbReference type="Gene3D" id="3.40.50.720">
    <property type="entry name" value="NAD(P)-binding Rossmann-like Domain"/>
    <property type="match status" value="1"/>
</dbReference>
<feature type="binding site" evidence="8">
    <location>
        <position position="275"/>
    </location>
    <ligand>
        <name>shikimate</name>
        <dbReference type="ChEBI" id="CHEBI:36208"/>
    </ligand>
</feature>
<evidence type="ECO:0000256" key="3">
    <source>
        <dbReference type="ARBA" id="ARBA00022605"/>
    </source>
</evidence>
<dbReference type="PANTHER" id="PTHR21089:SF1">
    <property type="entry name" value="BIFUNCTIONAL 3-DEHYDROQUINATE DEHYDRATASE_SHIKIMATE DEHYDROGENASE, CHLOROPLASTIC"/>
    <property type="match status" value="1"/>
</dbReference>
<dbReference type="GO" id="GO:0004764">
    <property type="term" value="F:shikimate 3-dehydrogenase (NADP+) activity"/>
    <property type="evidence" value="ECO:0007669"/>
    <property type="project" value="UniProtKB-UniRule"/>
</dbReference>
<feature type="binding site" evidence="8">
    <location>
        <position position="123"/>
    </location>
    <ligand>
        <name>shikimate</name>
        <dbReference type="ChEBI" id="CHEBI:36208"/>
    </ligand>
</feature>